<dbReference type="EMBL" id="SWJQ01000303">
    <property type="protein sequence ID" value="TRZ16682.1"/>
    <property type="molecule type" value="Genomic_DNA"/>
</dbReference>
<evidence type="ECO:0000313" key="2">
    <source>
        <dbReference type="Proteomes" id="UP000796761"/>
    </source>
</evidence>
<name>A0A8K1LK09_9PASS</name>
<reference evidence="1" key="1">
    <citation type="submission" date="2019-04" db="EMBL/GenBank/DDBJ databases">
        <title>Genome assembly of Zosterops borbonicus 15179.</title>
        <authorList>
            <person name="Leroy T."/>
            <person name="Anselmetti Y."/>
            <person name="Tilak M.-K."/>
            <person name="Nabholz B."/>
        </authorList>
    </citation>
    <scope>NUCLEOTIDE SEQUENCE</scope>
    <source>
        <strain evidence="1">HGM_15179</strain>
        <tissue evidence="1">Muscle</tissue>
    </source>
</reference>
<sequence>MRTHLEFCIYLWGLQHKKHMDLLQEVQRRGTKMMRGLGHLCYGDRLGELGFFQLGEEMALGKPHCAIQRLKGAYKKEGEMPFTQANCKAHLHWTKDSNDTRVGLYYSSWPLQSSPEELRSQKLMEGDVQGGRALHAMGEGCGKTKSFAVPACMGYQVTGIQQEGGIVALVCQLWTDQVVNVLQAVVSQSHLFDHTQNMHVATNHPTFTFLRQEPNSNWPDFILYDLENFALISTRAEMIPSPGFQLILGISG</sequence>
<dbReference type="OrthoDB" id="276744at2759"/>
<keyword evidence="2" id="KW-1185">Reference proteome</keyword>
<organism evidence="1 2">
    <name type="scientific">Zosterops borbonicus</name>
    <dbReference type="NCBI Taxonomy" id="364589"/>
    <lineage>
        <taxon>Eukaryota</taxon>
        <taxon>Metazoa</taxon>
        <taxon>Chordata</taxon>
        <taxon>Craniata</taxon>
        <taxon>Vertebrata</taxon>
        <taxon>Euteleostomi</taxon>
        <taxon>Archelosauria</taxon>
        <taxon>Archosauria</taxon>
        <taxon>Dinosauria</taxon>
        <taxon>Saurischia</taxon>
        <taxon>Theropoda</taxon>
        <taxon>Coelurosauria</taxon>
        <taxon>Aves</taxon>
        <taxon>Neognathae</taxon>
        <taxon>Neoaves</taxon>
        <taxon>Telluraves</taxon>
        <taxon>Australaves</taxon>
        <taxon>Passeriformes</taxon>
        <taxon>Sylvioidea</taxon>
        <taxon>Zosteropidae</taxon>
        <taxon>Zosterops</taxon>
    </lineage>
</organism>
<protein>
    <submittedName>
        <fullName evidence="1">Uncharacterized protein</fullName>
    </submittedName>
</protein>
<comment type="caution">
    <text evidence="1">The sequence shown here is derived from an EMBL/GenBank/DDBJ whole genome shotgun (WGS) entry which is preliminary data.</text>
</comment>
<evidence type="ECO:0000313" key="1">
    <source>
        <dbReference type="EMBL" id="TRZ16682.1"/>
    </source>
</evidence>
<gene>
    <name evidence="1" type="ORF">HGM15179_010455</name>
</gene>
<dbReference type="Proteomes" id="UP000796761">
    <property type="component" value="Unassembled WGS sequence"/>
</dbReference>
<dbReference type="AlphaFoldDB" id="A0A8K1LK09"/>
<proteinExistence type="predicted"/>
<accession>A0A8K1LK09</accession>